<organism evidence="2 3">
    <name type="scientific">Ewingella americana</name>
    <dbReference type="NCBI Taxonomy" id="41202"/>
    <lineage>
        <taxon>Bacteria</taxon>
        <taxon>Pseudomonadati</taxon>
        <taxon>Pseudomonadota</taxon>
        <taxon>Gammaproteobacteria</taxon>
        <taxon>Enterobacterales</taxon>
        <taxon>Yersiniaceae</taxon>
        <taxon>Ewingella</taxon>
    </lineage>
</organism>
<feature type="compositionally biased region" description="Basic and acidic residues" evidence="1">
    <location>
        <begin position="1"/>
        <end position="14"/>
    </location>
</feature>
<dbReference type="AlphaFoldDB" id="A0A502G7E6"/>
<feature type="compositionally biased region" description="Polar residues" evidence="1">
    <location>
        <begin position="15"/>
        <end position="24"/>
    </location>
</feature>
<dbReference type="EMBL" id="RCZD01000016">
    <property type="protein sequence ID" value="TPG56753.1"/>
    <property type="molecule type" value="Genomic_DNA"/>
</dbReference>
<evidence type="ECO:0000256" key="1">
    <source>
        <dbReference type="SAM" id="MobiDB-lite"/>
    </source>
</evidence>
<proteinExistence type="predicted"/>
<feature type="region of interest" description="Disordered" evidence="1">
    <location>
        <begin position="1"/>
        <end position="30"/>
    </location>
</feature>
<gene>
    <name evidence="2" type="ORF">EAH77_21990</name>
</gene>
<accession>A0A502G7E6</accession>
<evidence type="ECO:0000313" key="3">
    <source>
        <dbReference type="Proteomes" id="UP000317663"/>
    </source>
</evidence>
<comment type="caution">
    <text evidence="2">The sequence shown here is derived from an EMBL/GenBank/DDBJ whole genome shotgun (WGS) entry which is preliminary data.</text>
</comment>
<evidence type="ECO:0000313" key="2">
    <source>
        <dbReference type="EMBL" id="TPG56753.1"/>
    </source>
</evidence>
<feature type="region of interest" description="Disordered" evidence="1">
    <location>
        <begin position="53"/>
        <end position="75"/>
    </location>
</feature>
<sequence>MNVEQRDTLGRQEPRTGSSQNGQATYPPRIPELLSETVDNRMRFENVAGVCDDRRGIRNEWEQDTGQAGPLRSDD</sequence>
<keyword evidence="3" id="KW-1185">Reference proteome</keyword>
<dbReference type="Proteomes" id="UP000317663">
    <property type="component" value="Unassembled WGS sequence"/>
</dbReference>
<protein>
    <submittedName>
        <fullName evidence="2">Uncharacterized protein</fullName>
    </submittedName>
</protein>
<name>A0A502G7E6_9GAMM</name>
<reference evidence="2 3" key="1">
    <citation type="journal article" date="2019" name="Environ. Microbiol.">
        <title>Species interactions and distinct microbial communities in high Arctic permafrost affected cryosols are associated with the CH4 and CO2 gas fluxes.</title>
        <authorList>
            <person name="Altshuler I."/>
            <person name="Hamel J."/>
            <person name="Turney S."/>
            <person name="Magnuson E."/>
            <person name="Levesque R."/>
            <person name="Greer C."/>
            <person name="Whyte L.G."/>
        </authorList>
    </citation>
    <scope>NUCLEOTIDE SEQUENCE [LARGE SCALE GENOMIC DNA]</scope>
    <source>
        <strain evidence="2 3">E4</strain>
    </source>
</reference>